<name>A0ABQ9YLL2_9EUKA</name>
<feature type="domain" description="C3H1-type" evidence="10">
    <location>
        <begin position="140"/>
        <end position="162"/>
    </location>
</feature>
<evidence type="ECO:0000256" key="2">
    <source>
        <dbReference type="ARBA" id="ARBA00022664"/>
    </source>
</evidence>
<feature type="domain" description="C3H1-type" evidence="10">
    <location>
        <begin position="111"/>
        <end position="138"/>
    </location>
</feature>
<feature type="zinc finger region" description="C3H1-type" evidence="9">
    <location>
        <begin position="55"/>
        <end position="82"/>
    </location>
</feature>
<organism evidence="11 12">
    <name type="scientific">Blattamonas nauphoetae</name>
    <dbReference type="NCBI Taxonomy" id="2049346"/>
    <lineage>
        <taxon>Eukaryota</taxon>
        <taxon>Metamonada</taxon>
        <taxon>Preaxostyla</taxon>
        <taxon>Oxymonadida</taxon>
        <taxon>Blattamonas</taxon>
    </lineage>
</organism>
<accession>A0ABQ9YLL2</accession>
<keyword evidence="6 9" id="KW-0862">Zinc</keyword>
<dbReference type="PROSITE" id="PS50103">
    <property type="entry name" value="ZF_C3H1"/>
    <property type="match status" value="4"/>
</dbReference>
<evidence type="ECO:0000259" key="10">
    <source>
        <dbReference type="PROSITE" id="PS50103"/>
    </source>
</evidence>
<comment type="subcellular location">
    <subcellularLocation>
        <location evidence="1">Nucleus</location>
    </subcellularLocation>
</comment>
<evidence type="ECO:0000256" key="8">
    <source>
        <dbReference type="ARBA" id="ARBA00023242"/>
    </source>
</evidence>
<comment type="caution">
    <text evidence="11">The sequence shown here is derived from an EMBL/GenBank/DDBJ whole genome shotgun (WGS) entry which is preliminary data.</text>
</comment>
<keyword evidence="5 9" id="KW-0863">Zinc-finger</keyword>
<dbReference type="PANTHER" id="PTHR23102">
    <property type="entry name" value="CLEAVAGE AND POLYADENYLATION SPECIFICITY FACTOR SUBUNIT 4-RELATED"/>
    <property type="match status" value="1"/>
</dbReference>
<evidence type="ECO:0000256" key="1">
    <source>
        <dbReference type="ARBA" id="ARBA00004123"/>
    </source>
</evidence>
<dbReference type="Pfam" id="PF14608">
    <property type="entry name" value="zf-CCCH_2"/>
    <property type="match status" value="3"/>
</dbReference>
<evidence type="ECO:0000256" key="7">
    <source>
        <dbReference type="ARBA" id="ARBA00022884"/>
    </source>
</evidence>
<keyword evidence="3 9" id="KW-0479">Metal-binding</keyword>
<protein>
    <submittedName>
        <fullName evidence="11">Cleavage and polyadenylation specificity factor subunit 4</fullName>
    </submittedName>
</protein>
<dbReference type="InterPro" id="IPR045348">
    <property type="entry name" value="CPSF4/Yth1"/>
</dbReference>
<dbReference type="Gene3D" id="4.10.1000.10">
    <property type="entry name" value="Zinc finger, CCCH-type"/>
    <property type="match status" value="2"/>
</dbReference>
<evidence type="ECO:0000256" key="9">
    <source>
        <dbReference type="PROSITE-ProRule" id="PRU00723"/>
    </source>
</evidence>
<dbReference type="SUPFAM" id="SSF90229">
    <property type="entry name" value="CCCH zinc finger"/>
    <property type="match status" value="1"/>
</dbReference>
<sequence length="194" mass="22557">MTLQNSNVYIPDSDIRPDARQTLDLDERVKQETCVLYIGDRCTRGSNCPYQHIKPKNMMTCRHWVRGLCKKGTKCPYLHVYDTELVQECQTYIDKKPCNKENCPFKHMRVEDSRQECRDYAHGFCDKGKDCPFKHVLRKPCLNYLAGFCPDGPTCTFQHFRYKKGTQKSMAPSATDIIGREADILRMTQPTTLF</sequence>
<dbReference type="SMART" id="SM00356">
    <property type="entry name" value="ZnF_C3H1"/>
    <property type="match status" value="5"/>
</dbReference>
<evidence type="ECO:0000256" key="4">
    <source>
        <dbReference type="ARBA" id="ARBA00022737"/>
    </source>
</evidence>
<evidence type="ECO:0000256" key="6">
    <source>
        <dbReference type="ARBA" id="ARBA00022833"/>
    </source>
</evidence>
<keyword evidence="8" id="KW-0539">Nucleus</keyword>
<reference evidence="11 12" key="1">
    <citation type="journal article" date="2022" name="bioRxiv">
        <title>Genomics of Preaxostyla Flagellates Illuminates Evolutionary Transitions and the Path Towards Mitochondrial Loss.</title>
        <authorList>
            <person name="Novak L.V.F."/>
            <person name="Treitli S.C."/>
            <person name="Pyrih J."/>
            <person name="Halakuc P."/>
            <person name="Pipaliya S.V."/>
            <person name="Vacek V."/>
            <person name="Brzon O."/>
            <person name="Soukal P."/>
            <person name="Eme L."/>
            <person name="Dacks J.B."/>
            <person name="Karnkowska A."/>
            <person name="Elias M."/>
            <person name="Hampl V."/>
        </authorList>
    </citation>
    <scope>NUCLEOTIDE SEQUENCE [LARGE SCALE GENOMIC DNA]</scope>
    <source>
        <strain evidence="11">NAU3</strain>
        <tissue evidence="11">Gut</tissue>
    </source>
</reference>
<proteinExistence type="predicted"/>
<keyword evidence="4" id="KW-0677">Repeat</keyword>
<feature type="domain" description="C3H1-type" evidence="10">
    <location>
        <begin position="28"/>
        <end position="52"/>
    </location>
</feature>
<feature type="zinc finger region" description="C3H1-type" evidence="9">
    <location>
        <begin position="28"/>
        <end position="52"/>
    </location>
</feature>
<feature type="zinc finger region" description="C3H1-type" evidence="9">
    <location>
        <begin position="140"/>
        <end position="162"/>
    </location>
</feature>
<feature type="zinc finger region" description="C3H1-type" evidence="9">
    <location>
        <begin position="111"/>
        <end position="138"/>
    </location>
</feature>
<keyword evidence="7" id="KW-0694">RNA-binding</keyword>
<dbReference type="InterPro" id="IPR036855">
    <property type="entry name" value="Znf_CCCH_sf"/>
</dbReference>
<dbReference type="PANTHER" id="PTHR23102:SF24">
    <property type="entry name" value="CLEAVAGE AND POLYADENYLATION SPECIFICITY FACTOR SUBUNIT 4"/>
    <property type="match status" value="1"/>
</dbReference>
<keyword evidence="2" id="KW-0507">mRNA processing</keyword>
<dbReference type="Proteomes" id="UP001281761">
    <property type="component" value="Unassembled WGS sequence"/>
</dbReference>
<evidence type="ECO:0000313" key="12">
    <source>
        <dbReference type="Proteomes" id="UP001281761"/>
    </source>
</evidence>
<evidence type="ECO:0000313" key="11">
    <source>
        <dbReference type="EMBL" id="KAK2964646.1"/>
    </source>
</evidence>
<evidence type="ECO:0000256" key="3">
    <source>
        <dbReference type="ARBA" id="ARBA00022723"/>
    </source>
</evidence>
<dbReference type="EMBL" id="JARBJD010000002">
    <property type="protein sequence ID" value="KAK2964646.1"/>
    <property type="molecule type" value="Genomic_DNA"/>
</dbReference>
<keyword evidence="12" id="KW-1185">Reference proteome</keyword>
<feature type="domain" description="C3H1-type" evidence="10">
    <location>
        <begin position="55"/>
        <end position="82"/>
    </location>
</feature>
<gene>
    <name evidence="11" type="ORF">BLNAU_563</name>
</gene>
<dbReference type="Pfam" id="PF18345">
    <property type="entry name" value="zf_CCCH_4"/>
    <property type="match status" value="1"/>
</dbReference>
<dbReference type="InterPro" id="IPR000571">
    <property type="entry name" value="Znf_CCCH"/>
</dbReference>
<evidence type="ECO:0000256" key="5">
    <source>
        <dbReference type="ARBA" id="ARBA00022771"/>
    </source>
</evidence>